<dbReference type="CDD" id="cd14726">
    <property type="entry name" value="TraB_PrgY-like"/>
    <property type="match status" value="1"/>
</dbReference>
<feature type="region of interest" description="Disordered" evidence="1">
    <location>
        <begin position="1"/>
        <end position="21"/>
    </location>
</feature>
<dbReference type="AlphaFoldDB" id="A0A3P5ZE95"/>
<dbReference type="InterPro" id="IPR002816">
    <property type="entry name" value="TraB/PrgY/GumN_fam"/>
</dbReference>
<dbReference type="Proteomes" id="UP000694005">
    <property type="component" value="Chromosome A05"/>
</dbReference>
<proteinExistence type="predicted"/>
<evidence type="ECO:0000256" key="1">
    <source>
        <dbReference type="SAM" id="MobiDB-lite"/>
    </source>
</evidence>
<protein>
    <recommendedName>
        <fullName evidence="4">TraB family protein</fullName>
    </recommendedName>
</protein>
<accession>A0A3P5ZE95</accession>
<name>A0A3P5ZE95_BRACM</name>
<evidence type="ECO:0008006" key="4">
    <source>
        <dbReference type="Google" id="ProtNLM"/>
    </source>
</evidence>
<dbReference type="EMBL" id="LS974621">
    <property type="protein sequence ID" value="CAG7874825.1"/>
    <property type="molecule type" value="Genomic_DNA"/>
</dbReference>
<evidence type="ECO:0000313" key="2">
    <source>
        <dbReference type="EMBL" id="CAG7874825.1"/>
    </source>
</evidence>
<dbReference type="PANTHER" id="PTHR21530">
    <property type="entry name" value="PHEROMONE SHUTDOWN PROTEIN"/>
    <property type="match status" value="1"/>
</dbReference>
<gene>
    <name evidence="3" type="ORF">BRAA05T20252Z</name>
    <name evidence="2" type="ORF">BRAPAZ1V2_A05P13460.2</name>
</gene>
<reference evidence="3" key="1">
    <citation type="submission" date="2018-11" db="EMBL/GenBank/DDBJ databases">
        <authorList>
            <consortium name="Genoscope - CEA"/>
            <person name="William W."/>
        </authorList>
    </citation>
    <scope>NUCLEOTIDE SEQUENCE</scope>
</reference>
<dbReference type="InterPro" id="IPR046345">
    <property type="entry name" value="TraB_PrgY-like"/>
</dbReference>
<dbReference type="Gramene" id="A05p13460.2_BraZ1">
    <property type="protein sequence ID" value="A05p13460.2_BraZ1.CDS"/>
    <property type="gene ID" value="A05g13460.2_BraZ1"/>
</dbReference>
<organism evidence="3">
    <name type="scientific">Brassica campestris</name>
    <name type="common">Field mustard</name>
    <dbReference type="NCBI Taxonomy" id="3711"/>
    <lineage>
        <taxon>Eukaryota</taxon>
        <taxon>Viridiplantae</taxon>
        <taxon>Streptophyta</taxon>
        <taxon>Embryophyta</taxon>
        <taxon>Tracheophyta</taxon>
        <taxon>Spermatophyta</taxon>
        <taxon>Magnoliopsida</taxon>
        <taxon>eudicotyledons</taxon>
        <taxon>Gunneridae</taxon>
        <taxon>Pentapetalae</taxon>
        <taxon>rosids</taxon>
        <taxon>malvids</taxon>
        <taxon>Brassicales</taxon>
        <taxon>Brassicaceae</taxon>
        <taxon>Brassiceae</taxon>
        <taxon>Brassica</taxon>
    </lineage>
</organism>
<dbReference type="PANTHER" id="PTHR21530:SF12">
    <property type="entry name" value="TRAB FAMILY PROTEIN"/>
    <property type="match status" value="1"/>
</dbReference>
<dbReference type="EMBL" id="LR031570">
    <property type="protein sequence ID" value="VDC70538.1"/>
    <property type="molecule type" value="Genomic_DNA"/>
</dbReference>
<dbReference type="Pfam" id="PF01963">
    <property type="entry name" value="TraB_PrgY_gumN"/>
    <property type="match status" value="1"/>
</dbReference>
<feature type="compositionally biased region" description="Pro residues" evidence="1">
    <location>
        <begin position="1"/>
        <end position="10"/>
    </location>
</feature>
<evidence type="ECO:0000313" key="3">
    <source>
        <dbReference type="EMBL" id="VDC70538.1"/>
    </source>
</evidence>
<sequence length="351" mass="38939">MEPTVAPPEPEAQSGDISLRDNIVNVEKTEEEEQEHSDSGSAITGVDLIFVAGEDDISIGADGVVEERTKMELAEEYANSVMVLTCGSKAEGGSCDVYLIGTAHVSEESCREVEAIVSYMKPEVVFVELCASRLSILTPQAVKIPTVWEMIDMWKKKHNPFGIAYGCKLDVLPGAEFRVAYEEAVKYGGQVILGDRPVQQITLKRTWAKMPIWHKVKFLYGLVFQAVFLPSPEELEKMLKAMNDVDMLTLVIQQMSKEFPSLMDTLVHERDKYMSCMLSRVACEHSSVVAVVGRGHLQGIKKNWDQPINMKDLLEIPTNKSVFTVKNVLKSLAVLVIGAAIVSRIYLVGRS</sequence>